<dbReference type="InterPro" id="IPR036188">
    <property type="entry name" value="FAD/NAD-bd_sf"/>
</dbReference>
<protein>
    <submittedName>
        <fullName evidence="1">Tryptophan 7-halogenase</fullName>
    </submittedName>
</protein>
<gene>
    <name evidence="1" type="ORF">SGQ83_08185</name>
</gene>
<evidence type="ECO:0000313" key="1">
    <source>
        <dbReference type="EMBL" id="MDX6189320.1"/>
    </source>
</evidence>
<name>A0ABU4R9R6_9FLAO</name>
<dbReference type="PANTHER" id="PTHR43747:SF1">
    <property type="entry name" value="SLR1998 PROTEIN"/>
    <property type="match status" value="1"/>
</dbReference>
<sequence length="500" mass="56762">MKRLPEIFDVFILGAGPAGLCAAIRLLEMGYTVGMLEQEQFPRPQIGESLSPGIRNIFEYLNAKHLLEDPTYLENCAAKVIWENKEQVYNRPAQIKGGIIVDRSKLDQDLLEFTVSKGLHIIQPAKLKQALNSENGWLLEITAGLDEFKISSKIVLDAKGRKGTLLKERMSIAPSAVAVWTHIETNSACNEALIEAVEEGWLWGSPVCGNRYRIMTFTDPIALKKNSESHLLEVIRKTKLFSPFVNKIGGEAIETCSVTSFVNQNPWNNGFIKIGEAAFTLDPLSSTGVEKAMRFSLQVAIAINTYLKDPDSPHPKDFYEEKLIESVVSHAHWTADYYRNAWTSNEKTEFWTKRTNFQLDVSKNETDFTLKLEKEFNTNGILFEKKQEPIPVDFILYRFWNEEIVVSPHATFKTVYAISKDSIVLKEALLHPNLERPSVYLDQIELFPFLKNINGKVVSSIVAHLNTTIGIEKSKKILVFLLSNHLLVVDKKEQEFNHYL</sequence>
<dbReference type="RefSeq" id="WP_230002026.1">
    <property type="nucleotide sequence ID" value="NZ_CP087134.1"/>
</dbReference>
<accession>A0ABU4R9R6</accession>
<keyword evidence="2" id="KW-1185">Reference proteome</keyword>
<dbReference type="EMBL" id="JAWXVI010000004">
    <property type="protein sequence ID" value="MDX6189320.1"/>
    <property type="molecule type" value="Genomic_DNA"/>
</dbReference>
<dbReference type="Gene3D" id="3.50.50.60">
    <property type="entry name" value="FAD/NAD(P)-binding domain"/>
    <property type="match status" value="1"/>
</dbReference>
<organism evidence="1 2">
    <name type="scientific">Flavobacterium cupriresistens</name>
    <dbReference type="NCBI Taxonomy" id="2893885"/>
    <lineage>
        <taxon>Bacteria</taxon>
        <taxon>Pseudomonadati</taxon>
        <taxon>Bacteroidota</taxon>
        <taxon>Flavobacteriia</taxon>
        <taxon>Flavobacteriales</taxon>
        <taxon>Flavobacteriaceae</taxon>
        <taxon>Flavobacterium</taxon>
    </lineage>
</organism>
<dbReference type="InterPro" id="IPR050816">
    <property type="entry name" value="Flavin-dep_Halogenase_NPB"/>
</dbReference>
<comment type="caution">
    <text evidence="1">The sequence shown here is derived from an EMBL/GenBank/DDBJ whole genome shotgun (WGS) entry which is preliminary data.</text>
</comment>
<dbReference type="PANTHER" id="PTHR43747">
    <property type="entry name" value="FAD-BINDING PROTEIN"/>
    <property type="match status" value="1"/>
</dbReference>
<evidence type="ECO:0000313" key="2">
    <source>
        <dbReference type="Proteomes" id="UP001273350"/>
    </source>
</evidence>
<dbReference type="Gene3D" id="3.30.9.100">
    <property type="match status" value="1"/>
</dbReference>
<proteinExistence type="predicted"/>
<dbReference type="Proteomes" id="UP001273350">
    <property type="component" value="Unassembled WGS sequence"/>
</dbReference>
<dbReference type="SUPFAM" id="SSF51905">
    <property type="entry name" value="FAD/NAD(P)-binding domain"/>
    <property type="match status" value="1"/>
</dbReference>
<reference evidence="1 2" key="1">
    <citation type="submission" date="2023-11" db="EMBL/GenBank/DDBJ databases">
        <title>Unpublished Manusciprt.</title>
        <authorList>
            <person name="Saticioglu I.B."/>
            <person name="Ay H."/>
            <person name="Ajmi N."/>
            <person name="Altun S."/>
            <person name="Duman M."/>
        </authorList>
    </citation>
    <scope>NUCLEOTIDE SEQUENCE [LARGE SCALE GENOMIC DNA]</scope>
    <source>
        <strain evidence="1 2">Fl-318</strain>
    </source>
</reference>
<dbReference type="InterPro" id="IPR006905">
    <property type="entry name" value="Flavin_halogenase"/>
</dbReference>
<dbReference type="Pfam" id="PF04820">
    <property type="entry name" value="Trp_halogenase"/>
    <property type="match status" value="2"/>
</dbReference>